<reference evidence="1" key="1">
    <citation type="submission" date="2022-10" db="EMBL/GenBank/DDBJ databases">
        <authorList>
            <person name="Chen Y."/>
            <person name="Dougan E. K."/>
            <person name="Chan C."/>
            <person name="Rhodes N."/>
            <person name="Thang M."/>
        </authorList>
    </citation>
    <scope>NUCLEOTIDE SEQUENCE</scope>
</reference>
<dbReference type="EMBL" id="CAMXCT020004881">
    <property type="protein sequence ID" value="CAL1164038.1"/>
    <property type="molecule type" value="Genomic_DNA"/>
</dbReference>
<gene>
    <name evidence="1" type="ORF">C1SCF055_LOCUS35911</name>
</gene>
<dbReference type="EMBL" id="CAMXCT010004881">
    <property type="protein sequence ID" value="CAI4010663.1"/>
    <property type="molecule type" value="Genomic_DNA"/>
</dbReference>
<keyword evidence="4" id="KW-1185">Reference proteome</keyword>
<sequence length="328" mass="36635">MAQILTRRHGKDVAVDDQLPEMAWGFDCDFHNDLWSCALPPEAGSLLDRSFSLQDMIRSKDTALCAEQLPPLNGSMVLSVSVARTGSETLSQMLAESSGLHLHDHQCNAHTLLEHGAGHVIVSLRHPVSRIVSGMQWHTRLHNLSLSIEAALNSSNMSKISKSQAKAAAGDDEQSDNGQLSHGAYSLQKEVFSFDDFNHSYVDALRNTSDPNHRIALDVQYRPYSNSIFMPVVDFYMKGVTNEELSRVSFVCTCTLKEDMDRVSNELNLNLDTEILTHESVSSSDDPEVQLQWLSQRNIDWIREIYAADEAFYLQHCSHCESIANQAA</sequence>
<proteinExistence type="predicted"/>
<evidence type="ECO:0000313" key="3">
    <source>
        <dbReference type="EMBL" id="CAL4797975.1"/>
    </source>
</evidence>
<evidence type="ECO:0000313" key="1">
    <source>
        <dbReference type="EMBL" id="CAI4010663.1"/>
    </source>
</evidence>
<evidence type="ECO:0000313" key="2">
    <source>
        <dbReference type="EMBL" id="CAL1164038.1"/>
    </source>
</evidence>
<reference evidence="2" key="2">
    <citation type="submission" date="2024-04" db="EMBL/GenBank/DDBJ databases">
        <authorList>
            <person name="Chen Y."/>
            <person name="Shah S."/>
            <person name="Dougan E. K."/>
            <person name="Thang M."/>
            <person name="Chan C."/>
        </authorList>
    </citation>
    <scope>NUCLEOTIDE SEQUENCE [LARGE SCALE GENOMIC DNA]</scope>
</reference>
<dbReference type="AlphaFoldDB" id="A0A9P1GF11"/>
<organism evidence="1">
    <name type="scientific">Cladocopium goreaui</name>
    <dbReference type="NCBI Taxonomy" id="2562237"/>
    <lineage>
        <taxon>Eukaryota</taxon>
        <taxon>Sar</taxon>
        <taxon>Alveolata</taxon>
        <taxon>Dinophyceae</taxon>
        <taxon>Suessiales</taxon>
        <taxon>Symbiodiniaceae</taxon>
        <taxon>Cladocopium</taxon>
    </lineage>
</organism>
<dbReference type="Proteomes" id="UP001152797">
    <property type="component" value="Unassembled WGS sequence"/>
</dbReference>
<dbReference type="EMBL" id="CAMXCT030004881">
    <property type="protein sequence ID" value="CAL4797975.1"/>
    <property type="molecule type" value="Genomic_DNA"/>
</dbReference>
<dbReference type="InterPro" id="IPR027417">
    <property type="entry name" value="P-loop_NTPase"/>
</dbReference>
<name>A0A9P1GF11_9DINO</name>
<comment type="caution">
    <text evidence="1">The sequence shown here is derived from an EMBL/GenBank/DDBJ whole genome shotgun (WGS) entry which is preliminary data.</text>
</comment>
<evidence type="ECO:0000313" key="4">
    <source>
        <dbReference type="Proteomes" id="UP001152797"/>
    </source>
</evidence>
<accession>A0A9P1GF11</accession>
<dbReference type="SUPFAM" id="SSF52540">
    <property type="entry name" value="P-loop containing nucleoside triphosphate hydrolases"/>
    <property type="match status" value="1"/>
</dbReference>
<protein>
    <submittedName>
        <fullName evidence="3">Protein-tyrosine sulfotransferase</fullName>
    </submittedName>
</protein>